<name>A0A7J6L9J1_PERCH</name>
<gene>
    <name evidence="3" type="ORF">FOL47_009282</name>
</gene>
<dbReference type="AlphaFoldDB" id="A0A7J6L9J1"/>
<feature type="region of interest" description="Disordered" evidence="2">
    <location>
        <begin position="950"/>
        <end position="1005"/>
    </location>
</feature>
<feature type="compositionally biased region" description="Polar residues" evidence="2">
    <location>
        <begin position="978"/>
        <end position="989"/>
    </location>
</feature>
<comment type="caution">
    <text evidence="3">The sequence shown here is derived from an EMBL/GenBank/DDBJ whole genome shotgun (WGS) entry which is preliminary data.</text>
</comment>
<sequence length="1104" mass="123816">MTEAIETPRRVKPTEEQLVAAARTKVRNSKSLERCLAQHKSKLVELLGQCVKEITERLQRGEAIDPSRVDYPLMQATDNVLDLDDLPFRDFKQVDLRTDVVDDVLSKLSDGILRLCLDTIPIRNIRYHDAIQRQNQALLERMQTIEEALLERSRLLSRCRLAYYRELTHLRNQIYLKQQRQLRGHEETDDDVYEAYYFDPTEFLEEDLRMLLNDKIKMSVELWVRRFNNLKDLNAELESIIARDGLRKRLKNEVKEEPVSKRREPPPAVEELVRPPSLEEEIAALCDKYRPDEVLDGFSEIYPATVADHVQPRIDREVSEAVMGAIQAERDRLEYDFERRIEGERNQWAGKVAQLEAKNNSLSHELDEAKKQSHELRSQLTAAMTEGAAMKKGAAESARGEAQLRDTESKLEESKARCVAAEKSLSDALSEMKAKDEELVKLREVTDKARSELSAMVADKEALLKEVERLLKVEEEARRQPPVGGDDSIRKELEAEVGERMRQLDEVRAELDGREQEWSAERAELQAILTNERESAQRSKEEHLYEIESLNDSIATLRGNIKILERALADSALQQNEDGQQALKRKKTRVLIQDDGPLDDGSGTASQTCISGLAHDAGFFMVSEAPGELDGPSEAFKMELEELDLVARTIWEGYMDVLHAARRPPFGYGDGQTRVHRFTRLIKSVLDRLDRLEDLLEMITELIRNELLRVVAIIRMLQDSSYPDFVSKQGRNLLFGKGMSSLSRVTEASTLAALMQVEGSMKGNLVNLYKDLITAGSICPILELDFRPGRRSYVPIRATVHSAARYSPTHASRISTSAPQLQGPLDGKVSMPLLESEGTRGDEVAKDEAPLRLPTMRSRPQKVDKSPPGSPTVFPAWPGQYRSQQGKTANVPEGRATNDKPKVSNVTLWAECDGEEMQRPSTTSAIIRGTGVPSRRNHVLNNQRFVDSASTFGSLPEAGGDERPRTSAGQGVLRTPFTVISRSPSQNLPPRSGRSRRCLRSAGTGSSSAVTLSVSALRCRLQQLDRVATIPSHSSFHDQESSSWTLRPNPLPNPPPVTASSLWRHVTASPSSRHSSSNRSMDAGTGGILLESPGDFGSLDGFRP</sequence>
<proteinExistence type="predicted"/>
<evidence type="ECO:0000256" key="1">
    <source>
        <dbReference type="SAM" id="Coils"/>
    </source>
</evidence>
<organism evidence="3 4">
    <name type="scientific">Perkinsus chesapeaki</name>
    <name type="common">Clam parasite</name>
    <name type="synonym">Perkinsus andrewsi</name>
    <dbReference type="NCBI Taxonomy" id="330153"/>
    <lineage>
        <taxon>Eukaryota</taxon>
        <taxon>Sar</taxon>
        <taxon>Alveolata</taxon>
        <taxon>Perkinsozoa</taxon>
        <taxon>Perkinsea</taxon>
        <taxon>Perkinsida</taxon>
        <taxon>Perkinsidae</taxon>
        <taxon>Perkinsus</taxon>
    </lineage>
</organism>
<feature type="compositionally biased region" description="Basic and acidic residues" evidence="2">
    <location>
        <begin position="398"/>
        <end position="413"/>
    </location>
</feature>
<evidence type="ECO:0000313" key="4">
    <source>
        <dbReference type="Proteomes" id="UP000591131"/>
    </source>
</evidence>
<feature type="region of interest" description="Disordered" evidence="2">
    <location>
        <begin position="387"/>
        <end position="413"/>
    </location>
</feature>
<feature type="coiled-coil region" evidence="1">
    <location>
        <begin position="682"/>
        <end position="709"/>
    </location>
</feature>
<evidence type="ECO:0000313" key="3">
    <source>
        <dbReference type="EMBL" id="KAF4655770.1"/>
    </source>
</evidence>
<feature type="region of interest" description="Disordered" evidence="2">
    <location>
        <begin position="1032"/>
        <end position="1104"/>
    </location>
</feature>
<keyword evidence="1" id="KW-0175">Coiled coil</keyword>
<dbReference type="Proteomes" id="UP000591131">
    <property type="component" value="Unassembled WGS sequence"/>
</dbReference>
<evidence type="ECO:0000256" key="2">
    <source>
        <dbReference type="SAM" id="MobiDB-lite"/>
    </source>
</evidence>
<keyword evidence="4" id="KW-1185">Reference proteome</keyword>
<reference evidence="3 4" key="1">
    <citation type="submission" date="2020-04" db="EMBL/GenBank/DDBJ databases">
        <title>Perkinsus chesapeaki whole genome sequence.</title>
        <authorList>
            <person name="Bogema D.R."/>
        </authorList>
    </citation>
    <scope>NUCLEOTIDE SEQUENCE [LARGE SCALE GENOMIC DNA]</scope>
    <source>
        <strain evidence="3">ATCC PRA-425</strain>
    </source>
</reference>
<dbReference type="OrthoDB" id="444961at2759"/>
<feature type="region of interest" description="Disordered" evidence="2">
    <location>
        <begin position="856"/>
        <end position="900"/>
    </location>
</feature>
<dbReference type="EMBL" id="JAAPAO010000638">
    <property type="protein sequence ID" value="KAF4655770.1"/>
    <property type="molecule type" value="Genomic_DNA"/>
</dbReference>
<feature type="compositionally biased region" description="Low complexity" evidence="2">
    <location>
        <begin position="1069"/>
        <end position="1080"/>
    </location>
</feature>
<accession>A0A7J6L9J1</accession>
<protein>
    <submittedName>
        <fullName evidence="3">Uncharacterized protein</fullName>
    </submittedName>
</protein>